<evidence type="ECO:0000256" key="5">
    <source>
        <dbReference type="ARBA" id="ARBA00022553"/>
    </source>
</evidence>
<keyword evidence="6" id="KW-0808">Transferase</keyword>
<dbReference type="SUPFAM" id="SSF55874">
    <property type="entry name" value="ATPase domain of HSP90 chaperone/DNA topoisomerase II/histidine kinase"/>
    <property type="match status" value="1"/>
</dbReference>
<dbReference type="InterPro" id="IPR005467">
    <property type="entry name" value="His_kinase_dom"/>
</dbReference>
<dbReference type="SUPFAM" id="SSF158472">
    <property type="entry name" value="HAMP domain-like"/>
    <property type="match status" value="1"/>
</dbReference>
<dbReference type="InterPro" id="IPR036890">
    <property type="entry name" value="HATPase_C_sf"/>
</dbReference>
<dbReference type="Gene3D" id="1.10.287.130">
    <property type="match status" value="1"/>
</dbReference>
<reference evidence="20" key="1">
    <citation type="submission" date="2023-07" db="EMBL/GenBank/DDBJ databases">
        <title>30 novel species of actinomycetes from the DSMZ collection.</title>
        <authorList>
            <person name="Nouioui I."/>
        </authorList>
    </citation>
    <scope>NUCLEOTIDE SEQUENCE [LARGE SCALE GENOMIC DNA]</scope>
    <source>
        <strain evidence="20">DSM 44399</strain>
    </source>
</reference>
<feature type="region of interest" description="Disordered" evidence="15">
    <location>
        <begin position="527"/>
        <end position="578"/>
    </location>
</feature>
<keyword evidence="5" id="KW-0597">Phosphoprotein</keyword>
<dbReference type="NCBIfam" id="NF040691">
    <property type="entry name" value="MtrAB_MtrB"/>
    <property type="match status" value="1"/>
</dbReference>
<protein>
    <recommendedName>
        <fullName evidence="14">Sensor histidine kinase MtrB</fullName>
        <ecNumber evidence="3">2.7.13.3</ecNumber>
    </recommendedName>
</protein>
<evidence type="ECO:0000256" key="1">
    <source>
        <dbReference type="ARBA" id="ARBA00000085"/>
    </source>
</evidence>
<keyword evidence="12" id="KW-0902">Two-component regulatory system</keyword>
<accession>A0ABU2J5W8</accession>
<evidence type="ECO:0000256" key="7">
    <source>
        <dbReference type="ARBA" id="ARBA00022692"/>
    </source>
</evidence>
<keyword evidence="4" id="KW-1003">Cell membrane</keyword>
<dbReference type="GO" id="GO:0016301">
    <property type="term" value="F:kinase activity"/>
    <property type="evidence" value="ECO:0007669"/>
    <property type="project" value="UniProtKB-KW"/>
</dbReference>
<evidence type="ECO:0000256" key="12">
    <source>
        <dbReference type="ARBA" id="ARBA00023012"/>
    </source>
</evidence>
<dbReference type="PRINTS" id="PR00344">
    <property type="entry name" value="BCTRLSENSOR"/>
</dbReference>
<dbReference type="Proteomes" id="UP001183176">
    <property type="component" value="Unassembled WGS sequence"/>
</dbReference>
<dbReference type="CDD" id="cd00082">
    <property type="entry name" value="HisKA"/>
    <property type="match status" value="1"/>
</dbReference>
<sequence>MTPFARWAALPTVRSLGRSIARGRGGFAGSGVRRLHSLWRRSLQFRVATSTVLVTGVVVLIIGMLLVDQIGNGVLKAKRDASIGQATLGLEAATAQFDGLTPGDLNGIRQAVDQITSAPNPSAGGVPTGDLFFRAVRSTDDSLNRQLPVGLAVPSSLRQQVERGALAVQYAPITRPGNPPSSTPGLIVGQPVSTQAGSFELYYLFPLTAEQNTLDLVQRTVLIAGLALVLLVAAIAVLVTGLVVRPVRVAAQTAERLAAGDLAQRIEVSGEDDIALLGESFNDMANSLQQQIQRLEKLSRLQQRFTSDVSHELRTPLTTVRMAAELLYGSRQSFAPELARSAELLSNELDRFESLLAELLEISRYDAGVAQLETESVDLVGIVERAVLASRVLAERHGVELLVAAPGGPILADVDTRRIERVLRNLIGNALDHAEGKPVEVRLAADAAAAAVTVRDYGVGLRPGEAALVFNRFWRGDPSRSRLTGGTGLGLAISLEDIRLHQGWLQAWGERGKGAVFRMTVPRTAGDTVQSSPLPLEPLDTSALPVKPGSTAAVDLGSRPRAPLAAPDPARAGSDVQA</sequence>
<dbReference type="SMART" id="SM00387">
    <property type="entry name" value="HATPase_c"/>
    <property type="match status" value="1"/>
</dbReference>
<dbReference type="Gene3D" id="6.10.340.10">
    <property type="match status" value="1"/>
</dbReference>
<dbReference type="Pfam" id="PF00512">
    <property type="entry name" value="HisKA"/>
    <property type="match status" value="1"/>
</dbReference>
<feature type="transmembrane region" description="Helical" evidence="16">
    <location>
        <begin position="47"/>
        <end position="67"/>
    </location>
</feature>
<dbReference type="PANTHER" id="PTHR43547:SF2">
    <property type="entry name" value="HYBRID SIGNAL TRANSDUCTION HISTIDINE KINASE C"/>
    <property type="match status" value="1"/>
</dbReference>
<dbReference type="Pfam" id="PF00672">
    <property type="entry name" value="HAMP"/>
    <property type="match status" value="1"/>
</dbReference>
<dbReference type="Gene3D" id="3.30.565.10">
    <property type="entry name" value="Histidine kinase-like ATPase, C-terminal domain"/>
    <property type="match status" value="1"/>
</dbReference>
<keyword evidence="10" id="KW-0067">ATP-binding</keyword>
<evidence type="ECO:0000256" key="13">
    <source>
        <dbReference type="ARBA" id="ARBA00023136"/>
    </source>
</evidence>
<evidence type="ECO:0000256" key="9">
    <source>
        <dbReference type="ARBA" id="ARBA00022777"/>
    </source>
</evidence>
<dbReference type="PROSITE" id="PS50885">
    <property type="entry name" value="HAMP"/>
    <property type="match status" value="1"/>
</dbReference>
<evidence type="ECO:0000256" key="6">
    <source>
        <dbReference type="ARBA" id="ARBA00022679"/>
    </source>
</evidence>
<dbReference type="Pfam" id="PF02518">
    <property type="entry name" value="HATPase_c"/>
    <property type="match status" value="1"/>
</dbReference>
<keyword evidence="7 16" id="KW-0812">Transmembrane</keyword>
<proteinExistence type="predicted"/>
<keyword evidence="9 19" id="KW-0418">Kinase</keyword>
<dbReference type="InterPro" id="IPR003660">
    <property type="entry name" value="HAMP_dom"/>
</dbReference>
<evidence type="ECO:0000256" key="8">
    <source>
        <dbReference type="ARBA" id="ARBA00022741"/>
    </source>
</evidence>
<evidence type="ECO:0000256" key="16">
    <source>
        <dbReference type="SAM" id="Phobius"/>
    </source>
</evidence>
<evidence type="ECO:0000256" key="2">
    <source>
        <dbReference type="ARBA" id="ARBA00004651"/>
    </source>
</evidence>
<evidence type="ECO:0000256" key="14">
    <source>
        <dbReference type="ARBA" id="ARBA00035305"/>
    </source>
</evidence>
<dbReference type="CDD" id="cd00075">
    <property type="entry name" value="HATPase"/>
    <property type="match status" value="1"/>
</dbReference>
<keyword evidence="20" id="KW-1185">Reference proteome</keyword>
<dbReference type="CDD" id="cd06225">
    <property type="entry name" value="HAMP"/>
    <property type="match status" value="1"/>
</dbReference>
<evidence type="ECO:0000256" key="3">
    <source>
        <dbReference type="ARBA" id="ARBA00012438"/>
    </source>
</evidence>
<evidence type="ECO:0000259" key="18">
    <source>
        <dbReference type="PROSITE" id="PS50885"/>
    </source>
</evidence>
<feature type="domain" description="HAMP" evidence="18">
    <location>
        <begin position="241"/>
        <end position="293"/>
    </location>
</feature>
<dbReference type="RefSeq" id="WP_311421530.1">
    <property type="nucleotide sequence ID" value="NZ_JAVREH010000003.1"/>
</dbReference>
<comment type="catalytic activity">
    <reaction evidence="1">
        <text>ATP + protein L-histidine = ADP + protein N-phospho-L-histidine.</text>
        <dbReference type="EC" id="2.7.13.3"/>
    </reaction>
</comment>
<evidence type="ECO:0000256" key="10">
    <source>
        <dbReference type="ARBA" id="ARBA00022840"/>
    </source>
</evidence>
<dbReference type="InterPro" id="IPR003661">
    <property type="entry name" value="HisK_dim/P_dom"/>
</dbReference>
<evidence type="ECO:0000256" key="4">
    <source>
        <dbReference type="ARBA" id="ARBA00022475"/>
    </source>
</evidence>
<evidence type="ECO:0000259" key="17">
    <source>
        <dbReference type="PROSITE" id="PS50109"/>
    </source>
</evidence>
<evidence type="ECO:0000256" key="11">
    <source>
        <dbReference type="ARBA" id="ARBA00022989"/>
    </source>
</evidence>
<dbReference type="SMART" id="SM00388">
    <property type="entry name" value="HisKA"/>
    <property type="match status" value="1"/>
</dbReference>
<evidence type="ECO:0000256" key="15">
    <source>
        <dbReference type="SAM" id="MobiDB-lite"/>
    </source>
</evidence>
<dbReference type="EC" id="2.7.13.3" evidence="3"/>
<dbReference type="InterPro" id="IPR004358">
    <property type="entry name" value="Sig_transdc_His_kin-like_C"/>
</dbReference>
<feature type="domain" description="Histidine kinase" evidence="17">
    <location>
        <begin position="308"/>
        <end position="525"/>
    </location>
</feature>
<dbReference type="EMBL" id="JAVREH010000003">
    <property type="protein sequence ID" value="MDT0260375.1"/>
    <property type="molecule type" value="Genomic_DNA"/>
</dbReference>
<keyword evidence="8" id="KW-0547">Nucleotide-binding</keyword>
<dbReference type="SUPFAM" id="SSF47384">
    <property type="entry name" value="Homodimeric domain of signal transducing histidine kinase"/>
    <property type="match status" value="1"/>
</dbReference>
<name>A0ABU2J5W8_9ACTN</name>
<gene>
    <name evidence="19" type="primary">mtrB</name>
    <name evidence="19" type="ORF">RM423_03095</name>
</gene>
<feature type="compositionally biased region" description="Low complexity" evidence="15">
    <location>
        <begin position="559"/>
        <end position="572"/>
    </location>
</feature>
<comment type="caution">
    <text evidence="19">The sequence shown here is derived from an EMBL/GenBank/DDBJ whole genome shotgun (WGS) entry which is preliminary data.</text>
</comment>
<keyword evidence="13 16" id="KW-0472">Membrane</keyword>
<dbReference type="PANTHER" id="PTHR43547">
    <property type="entry name" value="TWO-COMPONENT HISTIDINE KINASE"/>
    <property type="match status" value="1"/>
</dbReference>
<evidence type="ECO:0000313" key="19">
    <source>
        <dbReference type="EMBL" id="MDT0260375.1"/>
    </source>
</evidence>
<dbReference type="InterPro" id="IPR003594">
    <property type="entry name" value="HATPase_dom"/>
</dbReference>
<dbReference type="SMART" id="SM00304">
    <property type="entry name" value="HAMP"/>
    <property type="match status" value="1"/>
</dbReference>
<feature type="transmembrane region" description="Helical" evidence="16">
    <location>
        <begin position="221"/>
        <end position="244"/>
    </location>
</feature>
<dbReference type="PROSITE" id="PS50109">
    <property type="entry name" value="HIS_KIN"/>
    <property type="match status" value="1"/>
</dbReference>
<organism evidence="19 20">
    <name type="scientific">Jatrophihabitans lederbergiae</name>
    <dbReference type="NCBI Taxonomy" id="3075547"/>
    <lineage>
        <taxon>Bacteria</taxon>
        <taxon>Bacillati</taxon>
        <taxon>Actinomycetota</taxon>
        <taxon>Actinomycetes</taxon>
        <taxon>Jatrophihabitantales</taxon>
        <taxon>Jatrophihabitantaceae</taxon>
        <taxon>Jatrophihabitans</taxon>
    </lineage>
</organism>
<evidence type="ECO:0000313" key="20">
    <source>
        <dbReference type="Proteomes" id="UP001183176"/>
    </source>
</evidence>
<dbReference type="InterPro" id="IPR036097">
    <property type="entry name" value="HisK_dim/P_sf"/>
</dbReference>
<comment type="subcellular location">
    <subcellularLocation>
        <location evidence="2">Cell membrane</location>
        <topology evidence="2">Multi-pass membrane protein</topology>
    </subcellularLocation>
</comment>
<keyword evidence="11 16" id="KW-1133">Transmembrane helix</keyword>
<dbReference type="InterPro" id="IPR047669">
    <property type="entry name" value="MtrAB_MtrB"/>
</dbReference>